<evidence type="ECO:0000313" key="3">
    <source>
        <dbReference type="Proteomes" id="UP000001635"/>
    </source>
</evidence>
<feature type="transmembrane region" description="Helical" evidence="1">
    <location>
        <begin position="264"/>
        <end position="289"/>
    </location>
</feature>
<evidence type="ECO:0008006" key="4">
    <source>
        <dbReference type="Google" id="ProtNLM"/>
    </source>
</evidence>
<evidence type="ECO:0000256" key="1">
    <source>
        <dbReference type="SAM" id="Phobius"/>
    </source>
</evidence>
<dbReference type="eggNOG" id="COG2010">
    <property type="taxonomic scope" value="Bacteria"/>
</dbReference>
<dbReference type="KEGG" id="cmr:Cycma_0190"/>
<feature type="transmembrane region" description="Helical" evidence="1">
    <location>
        <begin position="78"/>
        <end position="95"/>
    </location>
</feature>
<feature type="transmembrane region" description="Helical" evidence="1">
    <location>
        <begin position="101"/>
        <end position="121"/>
    </location>
</feature>
<gene>
    <name evidence="2" type="ordered locus">Cycma_0190</name>
</gene>
<sequence>MRKSWLLISLINFFIAALMGLLLRAAFVWDLYWMEYKNMLHGHSHLALLGWLYLGLFVLIHGRFLDKEKASKAIYTRLFWLTQFSVVGMMLSFPLQGYAGFSIFFSSLHIVLSYVFVYRVWKDHRKESIQITLLLRTALLFLLISTCGVWAVAVIMANGGGGGVLYQVAIQFYLHFQFNGWLLFGVLALIINDFKPKFSPFGFQSFYFLMCLSQVLTFGLILFWAYRWNWTFGVNFIGVGLQLLALGALLSLRKDFRFNLTRLPAAHSFLLLAFIVGVIRVVAQVLLIFPDIADLAVSLRTTIIGFIHLNMLGLFSAYLLYSFFKNQALVTYNKQFKWVVIPFFIGFIGSELILFFQGFSTWRSWHVLSYYHESLLAFSGFIPLGIAVYIVLFLKYYSYRPAEP</sequence>
<dbReference type="OrthoDB" id="2827525at2"/>
<proteinExistence type="predicted"/>
<accession>G0J1W7</accession>
<name>G0J1W7_CYCMS</name>
<keyword evidence="1" id="KW-1133">Transmembrane helix</keyword>
<feature type="transmembrane region" description="Helical" evidence="1">
    <location>
        <begin position="232"/>
        <end position="252"/>
    </location>
</feature>
<feature type="transmembrane region" description="Helical" evidence="1">
    <location>
        <begin position="47"/>
        <end position="66"/>
    </location>
</feature>
<organism evidence="2 3">
    <name type="scientific">Cyclobacterium marinum (strain ATCC 25205 / DSM 745 / LMG 13164 / NCIMB 1802)</name>
    <name type="common">Flectobacillus marinus</name>
    <dbReference type="NCBI Taxonomy" id="880070"/>
    <lineage>
        <taxon>Bacteria</taxon>
        <taxon>Pseudomonadati</taxon>
        <taxon>Bacteroidota</taxon>
        <taxon>Cytophagia</taxon>
        <taxon>Cytophagales</taxon>
        <taxon>Cyclobacteriaceae</taxon>
        <taxon>Cyclobacterium</taxon>
    </lineage>
</organism>
<feature type="transmembrane region" description="Helical" evidence="1">
    <location>
        <begin position="301"/>
        <end position="324"/>
    </location>
</feature>
<feature type="transmembrane region" description="Helical" evidence="1">
    <location>
        <begin position="336"/>
        <end position="356"/>
    </location>
</feature>
<feature type="transmembrane region" description="Helical" evidence="1">
    <location>
        <begin position="7"/>
        <end position="27"/>
    </location>
</feature>
<feature type="transmembrane region" description="Helical" evidence="1">
    <location>
        <begin position="133"/>
        <end position="156"/>
    </location>
</feature>
<dbReference type="Proteomes" id="UP000001635">
    <property type="component" value="Chromosome"/>
</dbReference>
<keyword evidence="3" id="KW-1185">Reference proteome</keyword>
<dbReference type="EMBL" id="CP002955">
    <property type="protein sequence ID" value="AEL23973.1"/>
    <property type="molecule type" value="Genomic_DNA"/>
</dbReference>
<feature type="transmembrane region" description="Helical" evidence="1">
    <location>
        <begin position="176"/>
        <end position="194"/>
    </location>
</feature>
<keyword evidence="1" id="KW-0472">Membrane</keyword>
<dbReference type="AlphaFoldDB" id="G0J1W7"/>
<evidence type="ECO:0000313" key="2">
    <source>
        <dbReference type="EMBL" id="AEL23973.1"/>
    </source>
</evidence>
<dbReference type="STRING" id="880070.Cycma_0190"/>
<dbReference type="HOGENOM" id="CLU_682891_0_0_10"/>
<dbReference type="RefSeq" id="WP_014018272.1">
    <property type="nucleotide sequence ID" value="NC_015914.1"/>
</dbReference>
<reference evidence="3" key="1">
    <citation type="submission" date="2011-07" db="EMBL/GenBank/DDBJ databases">
        <title>The complete genome of Cyclobacterium marinum DSM 745.</title>
        <authorList>
            <person name="Lucas S."/>
            <person name="Han J."/>
            <person name="Lapidus A."/>
            <person name="Bruce D."/>
            <person name="Goodwin L."/>
            <person name="Pitluck S."/>
            <person name="Peters L."/>
            <person name="Kyrpides N."/>
            <person name="Mavromatis K."/>
            <person name="Ivanova N."/>
            <person name="Ovchinnikova G."/>
            <person name="Chertkov O."/>
            <person name="Detter J.C."/>
            <person name="Tapia R."/>
            <person name="Han C."/>
            <person name="Land M."/>
            <person name="Hauser L."/>
            <person name="Markowitz V."/>
            <person name="Cheng J.-F."/>
            <person name="Hugenholtz P."/>
            <person name="Woyke T."/>
            <person name="Wu D."/>
            <person name="Tindall B."/>
            <person name="Schuetze A."/>
            <person name="Brambilla E."/>
            <person name="Klenk H.-P."/>
            <person name="Eisen J.A."/>
        </authorList>
    </citation>
    <scope>NUCLEOTIDE SEQUENCE [LARGE SCALE GENOMIC DNA]</scope>
    <source>
        <strain evidence="3">ATCC 25205 / DSM 745 / LMG 13164 / NCIMB 1802</strain>
    </source>
</reference>
<keyword evidence="1" id="KW-0812">Transmembrane</keyword>
<feature type="transmembrane region" description="Helical" evidence="1">
    <location>
        <begin position="206"/>
        <end position="226"/>
    </location>
</feature>
<protein>
    <recommendedName>
        <fullName evidence="4">Cytochrome c oxidase subunit I</fullName>
    </recommendedName>
</protein>
<feature type="transmembrane region" description="Helical" evidence="1">
    <location>
        <begin position="376"/>
        <end position="397"/>
    </location>
</feature>